<keyword evidence="2" id="KW-1185">Reference proteome</keyword>
<dbReference type="GeneID" id="105365124"/>
<gene>
    <name evidence="3" type="primary">LOC105365124</name>
</gene>
<evidence type="ECO:0000313" key="2">
    <source>
        <dbReference type="Proteomes" id="UP000695007"/>
    </source>
</evidence>
<dbReference type="RefSeq" id="XP_011501521.1">
    <property type="nucleotide sequence ID" value="XM_011503219.1"/>
</dbReference>
<evidence type="ECO:0000313" key="3">
    <source>
        <dbReference type="RefSeq" id="XP_011501521.1"/>
    </source>
</evidence>
<feature type="region of interest" description="Disordered" evidence="1">
    <location>
        <begin position="29"/>
        <end position="53"/>
    </location>
</feature>
<feature type="compositionally biased region" description="Polar residues" evidence="1">
    <location>
        <begin position="366"/>
        <end position="383"/>
    </location>
</feature>
<protein>
    <submittedName>
        <fullName evidence="3">Kinesin-related protein 4-like</fullName>
    </submittedName>
</protein>
<name>A0AAJ6YNW5_9HYME</name>
<feature type="region of interest" description="Disordered" evidence="1">
    <location>
        <begin position="634"/>
        <end position="654"/>
    </location>
</feature>
<feature type="region of interest" description="Disordered" evidence="1">
    <location>
        <begin position="881"/>
        <end position="901"/>
    </location>
</feature>
<feature type="compositionally biased region" description="Polar residues" evidence="1">
    <location>
        <begin position="634"/>
        <end position="648"/>
    </location>
</feature>
<dbReference type="Proteomes" id="UP000695007">
    <property type="component" value="Unplaced"/>
</dbReference>
<sequence length="901" mass="101678">MSDLIDFESPNTKNIALLLPSPLIPAPENLKNDGFNSNEAGSHNGESEKCRSTENNPFDIVMKKIIDYERNKEDPFETVIEKANECTIKIPESRDNYSTQNTKYLDIVKTNNALKETEINIDIPLLKGENDMSIITDLNNTNLISDSINENEIISTLSCDNNIPNIYISPTSYNKDLSLLNNSSMNDSLMDHDGDLTKEIKNIPTDFSTCFKSMSQNCCKQNFLGIQNKRSMSMSDTLKSNMFGEDYLLNSAHSSIFEDPFNKAFRKNSLRSTVSYNSSYLSNQFDLSLSKQNLDRRISNSSVFSGLSNISVIPTDPVLKIRHNRFCSESSLFSGISNVSTISTNNFISSSDSSVFSNDTLNKGFINSQTQPTDSTNSTTDPNPVNACEKSDLIKKFFEIKRRMSTAEIEKPKIEDNEQIQINHSCTKYDSQIEKKENYDEKLIDIDSSFNSVFNDETEVNEIILNEARLLAETFEKMASSKESTSITEDDLLSKIKLNFDYLPKSDDETVDNLIDLPTSPLKNTLLSKVDTSTEKHVESNVILLQDNIKALENEFIEKKSYNKKATTATLLLDLEKLIKEENNPDAYKVLNDLQKLLGIEYDNNAEILQLYLQNTDNLQNKNSEELHFSRNIDNSNYESNTSKQNIISDRDSATTNKQLKTKFKKKFNSDIVTKKGPLKAIIPLDNMEKRVISTGSINKKMSLNNVTPPKPIDVVPTLNIVSSTPNTNEINKNCKSEPTASSTPNIEGLRMQRTIVQKSLTLNSKSTLISNVSSALLSSNTKEPVGLSVNCNKRMQRTLSPQKRSFTPKKTFESSLESRLPRYSPRPIRVRNYSFDDLKTAKSLQTMSNVPKFSSEKKLNRPIILSPLKNCNKVKHKEKFVSRLGKSSNMQSDSEKENYA</sequence>
<evidence type="ECO:0000256" key="1">
    <source>
        <dbReference type="SAM" id="MobiDB-lite"/>
    </source>
</evidence>
<feature type="region of interest" description="Disordered" evidence="1">
    <location>
        <begin position="366"/>
        <end position="385"/>
    </location>
</feature>
<dbReference type="KEGG" id="csol:105365124"/>
<proteinExistence type="predicted"/>
<organism evidence="2 3">
    <name type="scientific">Ceratosolen solmsi marchali</name>
    <dbReference type="NCBI Taxonomy" id="326594"/>
    <lineage>
        <taxon>Eukaryota</taxon>
        <taxon>Metazoa</taxon>
        <taxon>Ecdysozoa</taxon>
        <taxon>Arthropoda</taxon>
        <taxon>Hexapoda</taxon>
        <taxon>Insecta</taxon>
        <taxon>Pterygota</taxon>
        <taxon>Neoptera</taxon>
        <taxon>Endopterygota</taxon>
        <taxon>Hymenoptera</taxon>
        <taxon>Apocrita</taxon>
        <taxon>Proctotrupomorpha</taxon>
        <taxon>Chalcidoidea</taxon>
        <taxon>Agaonidae</taxon>
        <taxon>Agaoninae</taxon>
        <taxon>Ceratosolen</taxon>
    </lineage>
</organism>
<accession>A0AAJ6YNW5</accession>
<reference evidence="3" key="1">
    <citation type="submission" date="2025-08" db="UniProtKB">
        <authorList>
            <consortium name="RefSeq"/>
        </authorList>
    </citation>
    <scope>IDENTIFICATION</scope>
</reference>
<dbReference type="AlphaFoldDB" id="A0AAJ6YNW5"/>